<comment type="caution">
    <text evidence="1">The sequence shown here is derived from an EMBL/GenBank/DDBJ whole genome shotgun (WGS) entry which is preliminary data.</text>
</comment>
<organism evidence="1 2">
    <name type="scientific">Trichonephila clavata</name>
    <name type="common">Joro spider</name>
    <name type="synonym">Nephila clavata</name>
    <dbReference type="NCBI Taxonomy" id="2740835"/>
    <lineage>
        <taxon>Eukaryota</taxon>
        <taxon>Metazoa</taxon>
        <taxon>Ecdysozoa</taxon>
        <taxon>Arthropoda</taxon>
        <taxon>Chelicerata</taxon>
        <taxon>Arachnida</taxon>
        <taxon>Araneae</taxon>
        <taxon>Araneomorphae</taxon>
        <taxon>Entelegynae</taxon>
        <taxon>Araneoidea</taxon>
        <taxon>Nephilidae</taxon>
        <taxon>Trichonephila</taxon>
    </lineage>
</organism>
<gene>
    <name evidence="1" type="primary">AVEN_237194_1</name>
    <name evidence="1" type="ORF">TNCT_324661</name>
</gene>
<dbReference type="OrthoDB" id="6434116at2759"/>
<dbReference type="Proteomes" id="UP000887116">
    <property type="component" value="Unassembled WGS sequence"/>
</dbReference>
<name>A0A8X6I021_TRICU</name>
<dbReference type="AlphaFoldDB" id="A0A8X6I021"/>
<evidence type="ECO:0000313" key="1">
    <source>
        <dbReference type="EMBL" id="GFR12904.1"/>
    </source>
</evidence>
<keyword evidence="2" id="KW-1185">Reference proteome</keyword>
<sequence>MAVQMPSMDRKSYYIFDQDDISKNLQVIPRTNTRSQYRMIESSSDVSDFLNVDGDLTIKVKNGDIGLGVYGKYMMKTMDRDNSVEILITVYHELVSEFLIQNLCKVKQISCYQWGCTCTHWDSLNICRICIKS</sequence>
<reference evidence="1" key="1">
    <citation type="submission" date="2020-07" db="EMBL/GenBank/DDBJ databases">
        <title>Multicomponent nature underlies the extraordinary mechanical properties of spider dragline silk.</title>
        <authorList>
            <person name="Kono N."/>
            <person name="Nakamura H."/>
            <person name="Mori M."/>
            <person name="Yoshida Y."/>
            <person name="Ohtoshi R."/>
            <person name="Malay A.D."/>
            <person name="Moran D.A.P."/>
            <person name="Tomita M."/>
            <person name="Numata K."/>
            <person name="Arakawa K."/>
        </authorList>
    </citation>
    <scope>NUCLEOTIDE SEQUENCE</scope>
</reference>
<accession>A0A8X6I021</accession>
<dbReference type="EMBL" id="BMAO01017037">
    <property type="protein sequence ID" value="GFR12904.1"/>
    <property type="molecule type" value="Genomic_DNA"/>
</dbReference>
<protein>
    <submittedName>
        <fullName evidence="1">Uncharacterized protein</fullName>
    </submittedName>
</protein>
<proteinExistence type="predicted"/>
<evidence type="ECO:0000313" key="2">
    <source>
        <dbReference type="Proteomes" id="UP000887116"/>
    </source>
</evidence>